<dbReference type="EMBL" id="BLAY01000141">
    <property type="protein sequence ID" value="GET41963.1"/>
    <property type="molecule type" value="Genomic_DNA"/>
</dbReference>
<dbReference type="PANTHER" id="PTHR33926:SF4">
    <property type="entry name" value="PROTEIN TIC 22, CHLOROPLASTIC"/>
    <property type="match status" value="1"/>
</dbReference>
<dbReference type="InterPro" id="IPR007378">
    <property type="entry name" value="Tic22-like"/>
</dbReference>
<feature type="region of interest" description="Disordered" evidence="1">
    <location>
        <begin position="254"/>
        <end position="291"/>
    </location>
</feature>
<dbReference type="Gene3D" id="3.40.1350.100">
    <property type="match status" value="2"/>
</dbReference>
<dbReference type="Pfam" id="PF04278">
    <property type="entry name" value="Tic22"/>
    <property type="match status" value="1"/>
</dbReference>
<accession>A0AAV3XH84</accession>
<keyword evidence="4" id="KW-1185">Reference proteome</keyword>
<evidence type="ECO:0000313" key="4">
    <source>
        <dbReference type="Proteomes" id="UP001050975"/>
    </source>
</evidence>
<dbReference type="GO" id="GO:0015031">
    <property type="term" value="P:protein transport"/>
    <property type="evidence" value="ECO:0007669"/>
    <property type="project" value="InterPro"/>
</dbReference>
<evidence type="ECO:0000256" key="1">
    <source>
        <dbReference type="SAM" id="MobiDB-lite"/>
    </source>
</evidence>
<comment type="caution">
    <text evidence="3">The sequence shown here is derived from an EMBL/GenBank/DDBJ whole genome shotgun (WGS) entry which is preliminary data.</text>
</comment>
<dbReference type="RefSeq" id="WP_226588762.1">
    <property type="nucleotide sequence ID" value="NZ_BLAY01000141.1"/>
</dbReference>
<name>A0AAV3XH84_9CYAN</name>
<dbReference type="Proteomes" id="UP001050975">
    <property type="component" value="Unassembled WGS sequence"/>
</dbReference>
<feature type="chain" id="PRO_5043472631" evidence="2">
    <location>
        <begin position="25"/>
        <end position="291"/>
    </location>
</feature>
<reference evidence="3" key="1">
    <citation type="submission" date="2019-10" db="EMBL/GenBank/DDBJ databases">
        <title>Draft genome sequece of Microseira wollei NIES-4236.</title>
        <authorList>
            <person name="Yamaguchi H."/>
            <person name="Suzuki S."/>
            <person name="Kawachi M."/>
        </authorList>
    </citation>
    <scope>NUCLEOTIDE SEQUENCE</scope>
    <source>
        <strain evidence="3">NIES-4236</strain>
    </source>
</reference>
<protein>
    <submittedName>
        <fullName evidence="3">Tic22 family protein</fullName>
    </submittedName>
</protein>
<feature type="signal peptide" evidence="2">
    <location>
        <begin position="1"/>
        <end position="24"/>
    </location>
</feature>
<evidence type="ECO:0000256" key="2">
    <source>
        <dbReference type="SAM" id="SignalP"/>
    </source>
</evidence>
<proteinExistence type="predicted"/>
<feature type="compositionally biased region" description="Low complexity" evidence="1">
    <location>
        <begin position="262"/>
        <end position="291"/>
    </location>
</feature>
<organism evidence="3 4">
    <name type="scientific">Microseira wollei NIES-4236</name>
    <dbReference type="NCBI Taxonomy" id="2530354"/>
    <lineage>
        <taxon>Bacteria</taxon>
        <taxon>Bacillati</taxon>
        <taxon>Cyanobacteriota</taxon>
        <taxon>Cyanophyceae</taxon>
        <taxon>Oscillatoriophycideae</taxon>
        <taxon>Aerosakkonematales</taxon>
        <taxon>Aerosakkonemataceae</taxon>
        <taxon>Microseira</taxon>
    </lineage>
</organism>
<keyword evidence="2" id="KW-0732">Signal</keyword>
<evidence type="ECO:0000313" key="3">
    <source>
        <dbReference type="EMBL" id="GET41963.1"/>
    </source>
</evidence>
<gene>
    <name evidence="3" type="ORF">MiSe_67770</name>
</gene>
<dbReference type="PANTHER" id="PTHR33926">
    <property type="entry name" value="PROTEIN TIC 22, CHLOROPLASTIC"/>
    <property type="match status" value="1"/>
</dbReference>
<dbReference type="AlphaFoldDB" id="A0AAV3XH84"/>
<sequence>MKSFLRWSATLGLLGTALVSGALANVPEALALPEEQVVQRLRTVPVFMIAKADGGVLSQCLDPTNGQQVNCDNEKKVLVTPAFISQRDAQTVLQRLRADNPNDGQNLQVIPRSLAEVYQQLEQANREKKDSVAVDFLPVQQQVESALALLRQNGRQVQRFNGVPLFVAKFKSENKYLTIPQGDDRVIPFFFDKEQAIALLDRFKQSQPNMASDVEIQVMDLETVIQTLKTSNDPVLNKVLLVPSRESLEFLRTLQPTQPGSQQPSRNQPANQRQNQPQQRQNQPQQRQDRR</sequence>